<accession>A0ABD0X8D2</accession>
<keyword evidence="2" id="KW-0545">Nucleotide biosynthesis</keyword>
<dbReference type="PANTHER" id="PTHR10210">
    <property type="entry name" value="RIBOSE-PHOSPHATE DIPHOSPHOKINASE FAMILY MEMBER"/>
    <property type="match status" value="1"/>
</dbReference>
<keyword evidence="5" id="KW-1185">Reference proteome</keyword>
<dbReference type="Proteomes" id="UP001557470">
    <property type="component" value="Unassembled WGS sequence"/>
</dbReference>
<name>A0ABD0X8D2_UMBPY</name>
<organism evidence="4 5">
    <name type="scientific">Umbra pygmaea</name>
    <name type="common">Eastern mudminnow</name>
    <dbReference type="NCBI Taxonomy" id="75934"/>
    <lineage>
        <taxon>Eukaryota</taxon>
        <taxon>Metazoa</taxon>
        <taxon>Chordata</taxon>
        <taxon>Craniata</taxon>
        <taxon>Vertebrata</taxon>
        <taxon>Euteleostomi</taxon>
        <taxon>Actinopterygii</taxon>
        <taxon>Neopterygii</taxon>
        <taxon>Teleostei</taxon>
        <taxon>Protacanthopterygii</taxon>
        <taxon>Esociformes</taxon>
        <taxon>Umbridae</taxon>
        <taxon>Umbra</taxon>
    </lineage>
</organism>
<dbReference type="GO" id="GO:0009165">
    <property type="term" value="P:nucleotide biosynthetic process"/>
    <property type="evidence" value="ECO:0007669"/>
    <property type="project" value="UniProtKB-KW"/>
</dbReference>
<dbReference type="Pfam" id="PF13793">
    <property type="entry name" value="Pribosyltran_N"/>
    <property type="match status" value="1"/>
</dbReference>
<dbReference type="EMBL" id="JAGEUA010000002">
    <property type="protein sequence ID" value="KAL1005248.1"/>
    <property type="molecule type" value="Genomic_DNA"/>
</dbReference>
<comment type="similarity">
    <text evidence="1">Belongs to the ribose-phosphate pyrophosphokinase family.</text>
</comment>
<gene>
    <name evidence="4" type="ORF">UPYG_G00056640</name>
</gene>
<evidence type="ECO:0000259" key="3">
    <source>
        <dbReference type="Pfam" id="PF13793"/>
    </source>
</evidence>
<evidence type="ECO:0000256" key="2">
    <source>
        <dbReference type="ARBA" id="ARBA00022727"/>
    </source>
</evidence>
<evidence type="ECO:0000313" key="5">
    <source>
        <dbReference type="Proteomes" id="UP001557470"/>
    </source>
</evidence>
<evidence type="ECO:0000313" key="4">
    <source>
        <dbReference type="EMBL" id="KAL1005248.1"/>
    </source>
</evidence>
<dbReference type="NCBIfam" id="TIGR01251">
    <property type="entry name" value="ribP_PPkin"/>
    <property type="match status" value="1"/>
</dbReference>
<dbReference type="SMART" id="SM01400">
    <property type="entry name" value="Pribosyltran_N"/>
    <property type="match status" value="1"/>
</dbReference>
<dbReference type="Gene3D" id="3.40.50.2020">
    <property type="match status" value="1"/>
</dbReference>
<proteinExistence type="inferred from homology"/>
<reference evidence="4 5" key="1">
    <citation type="submission" date="2024-06" db="EMBL/GenBank/DDBJ databases">
        <authorList>
            <person name="Pan Q."/>
            <person name="Wen M."/>
            <person name="Jouanno E."/>
            <person name="Zahm M."/>
            <person name="Klopp C."/>
            <person name="Cabau C."/>
            <person name="Louis A."/>
            <person name="Berthelot C."/>
            <person name="Parey E."/>
            <person name="Roest Crollius H."/>
            <person name="Montfort J."/>
            <person name="Robinson-Rechavi M."/>
            <person name="Bouchez O."/>
            <person name="Lampietro C."/>
            <person name="Lopez Roques C."/>
            <person name="Donnadieu C."/>
            <person name="Postlethwait J."/>
            <person name="Bobe J."/>
            <person name="Verreycken H."/>
            <person name="Guiguen Y."/>
        </authorList>
    </citation>
    <scope>NUCLEOTIDE SEQUENCE [LARGE SCALE GENOMIC DNA]</scope>
    <source>
        <strain evidence="4">Up_M1</strain>
        <tissue evidence="4">Testis</tissue>
    </source>
</reference>
<sequence>MSALESEGVQDLLDTESKLEVLSDVWQPREGLTTPPGEDGVADSDVKPLKDRLVLFSANSSPSCVELANRIAERLGVELGNTEVYQESNGETCVQIRDSVRGKDVYIVQTISSNVNRCLMELCVMAYGCVTSCARSVCGVLPYLPYSKQCKMRKRGAIVCKLIASLLCRAGLTHLITMDLHQKEIQGFFNIPVDNLRASPFLLQYIKEEIPDYRNAVIVAKSPASAKR</sequence>
<evidence type="ECO:0000256" key="1">
    <source>
        <dbReference type="ARBA" id="ARBA00006478"/>
    </source>
</evidence>
<dbReference type="SUPFAM" id="SSF53271">
    <property type="entry name" value="PRTase-like"/>
    <property type="match status" value="1"/>
</dbReference>
<dbReference type="InterPro" id="IPR029099">
    <property type="entry name" value="Pribosyltran_N"/>
</dbReference>
<dbReference type="PANTHER" id="PTHR10210:SF53">
    <property type="entry name" value="GH23275P"/>
    <property type="match status" value="1"/>
</dbReference>
<dbReference type="AlphaFoldDB" id="A0ABD0X8D2"/>
<dbReference type="InterPro" id="IPR005946">
    <property type="entry name" value="Rib-P_diPkinase"/>
</dbReference>
<comment type="caution">
    <text evidence="4">The sequence shown here is derived from an EMBL/GenBank/DDBJ whole genome shotgun (WGS) entry which is preliminary data.</text>
</comment>
<feature type="domain" description="Ribose-phosphate pyrophosphokinase N-terminal" evidence="3">
    <location>
        <begin position="54"/>
        <end position="171"/>
    </location>
</feature>
<dbReference type="InterPro" id="IPR029057">
    <property type="entry name" value="PRTase-like"/>
</dbReference>
<protein>
    <recommendedName>
        <fullName evidence="3">Ribose-phosphate pyrophosphokinase N-terminal domain-containing protein</fullName>
    </recommendedName>
</protein>
<dbReference type="FunFam" id="3.40.50.2020:FF:000024">
    <property type="entry name" value="Putative phosphoribosyl pyrophosphate synthase-associated protein 1"/>
    <property type="match status" value="1"/>
</dbReference>